<evidence type="ECO:0000256" key="1">
    <source>
        <dbReference type="ARBA" id="ARBA00022527"/>
    </source>
</evidence>
<keyword evidence="2" id="KW-0808">Transferase</keyword>
<dbReference type="InterPro" id="IPR017441">
    <property type="entry name" value="Protein_kinase_ATP_BS"/>
</dbReference>
<dbReference type="GO" id="GO:0004672">
    <property type="term" value="F:protein kinase activity"/>
    <property type="evidence" value="ECO:0000318"/>
    <property type="project" value="GO_Central"/>
</dbReference>
<keyword evidence="7" id="KW-0472">Membrane</keyword>
<keyword evidence="1" id="KW-0723">Serine/threonine-protein kinase</keyword>
<dbReference type="RefSeq" id="XP_024375120.1">
    <property type="nucleotide sequence ID" value="XM_024519352.2"/>
</dbReference>
<sequence length="574" mass="62943">MAGSQEIKLVVFYVIAVSAISWVELAQGYRLLPSESQRQHLPLSTPDTNLEDPAIRVGHGRYARDQRSVVPDAVFNTPYAEKSRHLLDFETPAAWNHVNVNWLLVAILTPTSLVAVGIVILLLVLCARKQRNSKPSMLIWTNQSTLQRQCDGVDFSSDSSTGSTRFETMKFGPWLNHLQSIKSCVKSGGLAAAPCSLAYSLLQTATNNFSSSNLLGEGSFGHVYKARLDYDVYAAVKRLTSVGKQPQKELQGEVDLMCKIRHPNLVALLGYSNDGPEPLVVYELMQNGSLHDQLHGPSCGSALTWYLRLKIALEAARGLEHLHESCKPAIIHRDFKASNILLDASFNAKVSDFGIAVALEEGGVVKDDVQVQGTFGYIAPEYLMDGTLTEKSDVYGFGVVLLELLTGRLPIDTSLPLGSQSLVTWVTPILTNRAKLMEVIDPTLQDTLNVKQLHQVAAVAVLCVQAEPSYRPLIADVVQSLAPLVPQELGGALRDPKSQCLHSDSGKLSVDPLCGAELMDTELPSFNSQRSDYSLYSVGDDSSISRSSILDRSRSWEHVTRSLELQQRFDDQGN</sequence>
<dbReference type="InterPro" id="IPR000719">
    <property type="entry name" value="Prot_kinase_dom"/>
</dbReference>
<dbReference type="PROSITE" id="PS00107">
    <property type="entry name" value="PROTEIN_KINASE_ATP"/>
    <property type="match status" value="1"/>
</dbReference>
<dbReference type="FunFam" id="1.10.510.10:FF:002329">
    <property type="match status" value="1"/>
</dbReference>
<dbReference type="GeneID" id="112282117"/>
<evidence type="ECO:0000313" key="9">
    <source>
        <dbReference type="EnsemblPlants" id="Pp3c5_4350V3.5"/>
    </source>
</evidence>
<dbReference type="EnsemblPlants" id="Pp3c5_4350V3.4">
    <property type="protein sequence ID" value="Pp3c5_4350V3.4"/>
    <property type="gene ID" value="Pp3c5_4350"/>
</dbReference>
<dbReference type="GO" id="GO:0004674">
    <property type="term" value="F:protein serine/threonine kinase activity"/>
    <property type="evidence" value="ECO:0007669"/>
    <property type="project" value="UniProtKB-KW"/>
</dbReference>
<dbReference type="PROSITE" id="PS00108">
    <property type="entry name" value="PROTEIN_KINASE_ST"/>
    <property type="match status" value="1"/>
</dbReference>
<keyword evidence="7" id="KW-0812">Transmembrane</keyword>
<dbReference type="AlphaFoldDB" id="A0A7I4E7W3"/>
<dbReference type="GO" id="GO:0007165">
    <property type="term" value="P:signal transduction"/>
    <property type="evidence" value="ECO:0000318"/>
    <property type="project" value="GO_Central"/>
</dbReference>
<dbReference type="Gramene" id="Pp3c5_4350V3.5">
    <property type="protein sequence ID" value="Pp3c5_4350V3.5"/>
    <property type="gene ID" value="Pp3c5_4350"/>
</dbReference>
<proteinExistence type="predicted"/>
<dbReference type="EMBL" id="ABEU02000005">
    <property type="status" value="NOT_ANNOTATED_CDS"/>
    <property type="molecule type" value="Genomic_DNA"/>
</dbReference>
<dbReference type="KEGG" id="ppp:112282117"/>
<evidence type="ECO:0000256" key="2">
    <source>
        <dbReference type="ARBA" id="ARBA00022679"/>
    </source>
</evidence>
<dbReference type="RefSeq" id="XP_024375122.1">
    <property type="nucleotide sequence ID" value="XM_024519354.2"/>
</dbReference>
<evidence type="ECO:0000256" key="4">
    <source>
        <dbReference type="ARBA" id="ARBA00022777"/>
    </source>
</evidence>
<dbReference type="PANTHER" id="PTHR47989">
    <property type="entry name" value="OS01G0750732 PROTEIN"/>
    <property type="match status" value="1"/>
</dbReference>
<dbReference type="CDD" id="cd14066">
    <property type="entry name" value="STKc_IRAK"/>
    <property type="match status" value="1"/>
</dbReference>
<evidence type="ECO:0000256" key="5">
    <source>
        <dbReference type="ARBA" id="ARBA00022840"/>
    </source>
</evidence>
<name>A0A7I4E7W3_PHYPA</name>
<feature type="transmembrane region" description="Helical" evidence="7">
    <location>
        <begin position="102"/>
        <end position="127"/>
    </location>
</feature>
<reference evidence="9 10" key="2">
    <citation type="journal article" date="2018" name="Plant J.">
        <title>The Physcomitrella patens chromosome-scale assembly reveals moss genome structure and evolution.</title>
        <authorList>
            <person name="Lang D."/>
            <person name="Ullrich K.K."/>
            <person name="Murat F."/>
            <person name="Fuchs J."/>
            <person name="Jenkins J."/>
            <person name="Haas F.B."/>
            <person name="Piednoel M."/>
            <person name="Gundlach H."/>
            <person name="Van Bel M."/>
            <person name="Meyberg R."/>
            <person name="Vives C."/>
            <person name="Morata J."/>
            <person name="Symeonidi A."/>
            <person name="Hiss M."/>
            <person name="Muchero W."/>
            <person name="Kamisugi Y."/>
            <person name="Saleh O."/>
            <person name="Blanc G."/>
            <person name="Decker E.L."/>
            <person name="van Gessel N."/>
            <person name="Grimwood J."/>
            <person name="Hayes R.D."/>
            <person name="Graham S.W."/>
            <person name="Gunter L.E."/>
            <person name="McDaniel S.F."/>
            <person name="Hoernstein S.N.W."/>
            <person name="Larsson A."/>
            <person name="Li F.W."/>
            <person name="Perroud P.F."/>
            <person name="Phillips J."/>
            <person name="Ranjan P."/>
            <person name="Rokshar D.S."/>
            <person name="Rothfels C.J."/>
            <person name="Schneider L."/>
            <person name="Shu S."/>
            <person name="Stevenson D.W."/>
            <person name="Thummler F."/>
            <person name="Tillich M."/>
            <person name="Villarreal Aguilar J.C."/>
            <person name="Widiez T."/>
            <person name="Wong G.K."/>
            <person name="Wymore A."/>
            <person name="Zhang Y."/>
            <person name="Zimmer A.D."/>
            <person name="Quatrano R.S."/>
            <person name="Mayer K.F.X."/>
            <person name="Goodstein D."/>
            <person name="Casacuberta J.M."/>
            <person name="Vandepoele K."/>
            <person name="Reski R."/>
            <person name="Cuming A.C."/>
            <person name="Tuskan G.A."/>
            <person name="Maumus F."/>
            <person name="Salse J."/>
            <person name="Schmutz J."/>
            <person name="Rensing S.A."/>
        </authorList>
    </citation>
    <scope>NUCLEOTIDE SEQUENCE [LARGE SCALE GENOMIC DNA]</scope>
    <source>
        <strain evidence="9 10">cv. Gransden 2004</strain>
    </source>
</reference>
<dbReference type="InterPro" id="IPR001245">
    <property type="entry name" value="Ser-Thr/Tyr_kinase_cat_dom"/>
</dbReference>
<evidence type="ECO:0000256" key="3">
    <source>
        <dbReference type="ARBA" id="ARBA00022741"/>
    </source>
</evidence>
<gene>
    <name evidence="9" type="primary">LOC112282117</name>
</gene>
<organism evidence="9 10">
    <name type="scientific">Physcomitrium patens</name>
    <name type="common">Spreading-leaved earth moss</name>
    <name type="synonym">Physcomitrella patens</name>
    <dbReference type="NCBI Taxonomy" id="3218"/>
    <lineage>
        <taxon>Eukaryota</taxon>
        <taxon>Viridiplantae</taxon>
        <taxon>Streptophyta</taxon>
        <taxon>Embryophyta</taxon>
        <taxon>Bryophyta</taxon>
        <taxon>Bryophytina</taxon>
        <taxon>Bryopsida</taxon>
        <taxon>Funariidae</taxon>
        <taxon>Funariales</taxon>
        <taxon>Funariaceae</taxon>
        <taxon>Physcomitrium</taxon>
    </lineage>
</organism>
<keyword evidence="5 6" id="KW-0067">ATP-binding</keyword>
<dbReference type="EnsemblPlants" id="Pp3c5_4350V3.5">
    <property type="protein sequence ID" value="Pp3c5_4350V3.5"/>
    <property type="gene ID" value="Pp3c5_4350"/>
</dbReference>
<dbReference type="Pfam" id="PF07714">
    <property type="entry name" value="PK_Tyr_Ser-Thr"/>
    <property type="match status" value="1"/>
</dbReference>
<dbReference type="RefSeq" id="XP_024375121.1">
    <property type="nucleotide sequence ID" value="XM_024519353.2"/>
</dbReference>
<keyword evidence="7" id="KW-1133">Transmembrane helix</keyword>
<dbReference type="PANTHER" id="PTHR47989:SF27">
    <property type="entry name" value="PROTEIN KINASE DOMAIN-CONTAINING PROTEIN"/>
    <property type="match status" value="1"/>
</dbReference>
<dbReference type="PROSITE" id="PS50011">
    <property type="entry name" value="PROTEIN_KINASE_DOM"/>
    <property type="match status" value="1"/>
</dbReference>
<dbReference type="InterPro" id="IPR011009">
    <property type="entry name" value="Kinase-like_dom_sf"/>
</dbReference>
<feature type="transmembrane region" description="Helical" evidence="7">
    <location>
        <begin position="7"/>
        <end position="25"/>
    </location>
</feature>
<feature type="binding site" evidence="6">
    <location>
        <position position="244"/>
    </location>
    <ligand>
        <name>ATP</name>
        <dbReference type="ChEBI" id="CHEBI:30616"/>
    </ligand>
</feature>
<evidence type="ECO:0000256" key="7">
    <source>
        <dbReference type="SAM" id="Phobius"/>
    </source>
</evidence>
<accession>A0A7I4E7W3</accession>
<dbReference type="OrthoDB" id="4062651at2759"/>
<keyword evidence="10" id="KW-1185">Reference proteome</keyword>
<reference evidence="9" key="3">
    <citation type="submission" date="2020-12" db="UniProtKB">
        <authorList>
            <consortium name="EnsemblPlants"/>
        </authorList>
    </citation>
    <scope>IDENTIFICATION</scope>
</reference>
<dbReference type="SUPFAM" id="SSF56112">
    <property type="entry name" value="Protein kinase-like (PK-like)"/>
    <property type="match status" value="1"/>
</dbReference>
<keyword evidence="4" id="KW-0418">Kinase</keyword>
<dbReference type="GO" id="GO:0005886">
    <property type="term" value="C:plasma membrane"/>
    <property type="evidence" value="ECO:0000318"/>
    <property type="project" value="GO_Central"/>
</dbReference>
<dbReference type="Gene3D" id="1.10.510.10">
    <property type="entry name" value="Transferase(Phosphotransferase) domain 1"/>
    <property type="match status" value="1"/>
</dbReference>
<feature type="domain" description="Protein kinase" evidence="8">
    <location>
        <begin position="209"/>
        <end position="485"/>
    </location>
</feature>
<dbReference type="Gene3D" id="3.30.200.20">
    <property type="entry name" value="Phosphorylase Kinase, domain 1"/>
    <property type="match status" value="1"/>
</dbReference>
<dbReference type="GO" id="GO:0005524">
    <property type="term" value="F:ATP binding"/>
    <property type="evidence" value="ECO:0007669"/>
    <property type="project" value="UniProtKB-UniRule"/>
</dbReference>
<dbReference type="Gramene" id="Pp3c5_4350V3.4">
    <property type="protein sequence ID" value="Pp3c5_4350V3.4"/>
    <property type="gene ID" value="Pp3c5_4350"/>
</dbReference>
<evidence type="ECO:0000313" key="10">
    <source>
        <dbReference type="Proteomes" id="UP000006727"/>
    </source>
</evidence>
<evidence type="ECO:0000259" key="8">
    <source>
        <dbReference type="PROSITE" id="PS50011"/>
    </source>
</evidence>
<evidence type="ECO:0000256" key="6">
    <source>
        <dbReference type="PROSITE-ProRule" id="PRU10141"/>
    </source>
</evidence>
<reference evidence="9 10" key="1">
    <citation type="journal article" date="2008" name="Science">
        <title>The Physcomitrella genome reveals evolutionary insights into the conquest of land by plants.</title>
        <authorList>
            <person name="Rensing S."/>
            <person name="Lang D."/>
            <person name="Zimmer A."/>
            <person name="Terry A."/>
            <person name="Salamov A."/>
            <person name="Shapiro H."/>
            <person name="Nishiyama T."/>
            <person name="Perroud P.-F."/>
            <person name="Lindquist E."/>
            <person name="Kamisugi Y."/>
            <person name="Tanahashi T."/>
            <person name="Sakakibara K."/>
            <person name="Fujita T."/>
            <person name="Oishi K."/>
            <person name="Shin-I T."/>
            <person name="Kuroki Y."/>
            <person name="Toyoda A."/>
            <person name="Suzuki Y."/>
            <person name="Hashimoto A."/>
            <person name="Yamaguchi K."/>
            <person name="Sugano A."/>
            <person name="Kohara Y."/>
            <person name="Fujiyama A."/>
            <person name="Anterola A."/>
            <person name="Aoki S."/>
            <person name="Ashton N."/>
            <person name="Barbazuk W.B."/>
            <person name="Barker E."/>
            <person name="Bennetzen J."/>
            <person name="Bezanilla M."/>
            <person name="Blankenship R."/>
            <person name="Cho S.H."/>
            <person name="Dutcher S."/>
            <person name="Estelle M."/>
            <person name="Fawcett J.A."/>
            <person name="Gundlach H."/>
            <person name="Hanada K."/>
            <person name="Heyl A."/>
            <person name="Hicks K.A."/>
            <person name="Hugh J."/>
            <person name="Lohr M."/>
            <person name="Mayer K."/>
            <person name="Melkozernov A."/>
            <person name="Murata T."/>
            <person name="Nelson D."/>
            <person name="Pils B."/>
            <person name="Prigge M."/>
            <person name="Reiss B."/>
            <person name="Renner T."/>
            <person name="Rombauts S."/>
            <person name="Rushton P."/>
            <person name="Sanderfoot A."/>
            <person name="Schween G."/>
            <person name="Shiu S.-H."/>
            <person name="Stueber K."/>
            <person name="Theodoulou F.L."/>
            <person name="Tu H."/>
            <person name="Van de Peer Y."/>
            <person name="Verrier P.J."/>
            <person name="Waters E."/>
            <person name="Wood A."/>
            <person name="Yang L."/>
            <person name="Cove D."/>
            <person name="Cuming A."/>
            <person name="Hasebe M."/>
            <person name="Lucas S."/>
            <person name="Mishler D.B."/>
            <person name="Reski R."/>
            <person name="Grigoriev I."/>
            <person name="Quatrano R.S."/>
            <person name="Boore J.L."/>
        </authorList>
    </citation>
    <scope>NUCLEOTIDE SEQUENCE [LARGE SCALE GENOMIC DNA]</scope>
    <source>
        <strain evidence="9 10">cv. Gransden 2004</strain>
    </source>
</reference>
<keyword evidence="3 6" id="KW-0547">Nucleotide-binding</keyword>
<dbReference type="Proteomes" id="UP000006727">
    <property type="component" value="Chromosome 5"/>
</dbReference>
<dbReference type="InterPro" id="IPR008271">
    <property type="entry name" value="Ser/Thr_kinase_AS"/>
</dbReference>
<protein>
    <recommendedName>
        <fullName evidence="8">Protein kinase domain-containing protein</fullName>
    </recommendedName>
</protein>